<dbReference type="EMBL" id="CAEZSO010000051">
    <property type="protein sequence ID" value="CAB4540018.1"/>
    <property type="molecule type" value="Genomic_DNA"/>
</dbReference>
<feature type="domain" description="1-deoxy-D-xylulose 5-phosphate reductoisomerase C-terminal" evidence="13">
    <location>
        <begin position="147"/>
        <end position="230"/>
    </location>
</feature>
<evidence type="ECO:0000256" key="9">
    <source>
        <dbReference type="ARBA" id="ARBA00023211"/>
    </source>
</evidence>
<keyword evidence="9" id="KW-0464">Manganese</keyword>
<comment type="cofactor">
    <cofactor evidence="1">
        <name>Mn(2+)</name>
        <dbReference type="ChEBI" id="CHEBI:29035"/>
    </cofactor>
</comment>
<dbReference type="GO" id="GO:0030145">
    <property type="term" value="F:manganese ion binding"/>
    <property type="evidence" value="ECO:0007669"/>
    <property type="project" value="TreeGrafter"/>
</dbReference>
<dbReference type="Gene3D" id="1.10.1740.10">
    <property type="match status" value="1"/>
</dbReference>
<dbReference type="PANTHER" id="PTHR30525:SF0">
    <property type="entry name" value="1-DEOXY-D-XYLULOSE 5-PHOSPHATE REDUCTOISOMERASE, CHLOROPLASTIC"/>
    <property type="match status" value="1"/>
</dbReference>
<evidence type="ECO:0000259" key="14">
    <source>
        <dbReference type="Pfam" id="PF13288"/>
    </source>
</evidence>
<comment type="similarity">
    <text evidence="4">Belongs to the DXR family.</text>
</comment>
<dbReference type="Gene3D" id="3.40.50.720">
    <property type="entry name" value="NAD(P)-binding Rossmann-like Domain"/>
    <property type="match status" value="1"/>
</dbReference>
<dbReference type="Pfam" id="PF02670">
    <property type="entry name" value="DXP_reductoisom"/>
    <property type="match status" value="1"/>
</dbReference>
<dbReference type="GO" id="GO:0070402">
    <property type="term" value="F:NADPH binding"/>
    <property type="evidence" value="ECO:0007669"/>
    <property type="project" value="InterPro"/>
</dbReference>
<evidence type="ECO:0000313" key="15">
    <source>
        <dbReference type="EMBL" id="CAB4540018.1"/>
    </source>
</evidence>
<feature type="domain" description="DXP reductoisomerase C-terminal" evidence="14">
    <location>
        <begin position="263"/>
        <end position="380"/>
    </location>
</feature>
<dbReference type="InterPro" id="IPR013512">
    <property type="entry name" value="DXP_reductoisomerase_N"/>
</dbReference>
<dbReference type="PANTHER" id="PTHR30525">
    <property type="entry name" value="1-DEOXY-D-XYLULOSE 5-PHOSPHATE REDUCTOISOMERASE"/>
    <property type="match status" value="1"/>
</dbReference>
<protein>
    <recommendedName>
        <fullName evidence="5">1-deoxy-D-xylulose-5-phosphate reductoisomerase</fullName>
        <ecNumber evidence="5">1.1.1.267</ecNumber>
    </recommendedName>
</protein>
<evidence type="ECO:0000256" key="1">
    <source>
        <dbReference type="ARBA" id="ARBA00001936"/>
    </source>
</evidence>
<dbReference type="UniPathway" id="UPA00056">
    <property type="reaction ID" value="UER00092"/>
</dbReference>
<dbReference type="GO" id="GO:0051484">
    <property type="term" value="P:isopentenyl diphosphate biosynthetic process, methylerythritol 4-phosphate pathway involved in terpenoid biosynthetic process"/>
    <property type="evidence" value="ECO:0007669"/>
    <property type="project" value="TreeGrafter"/>
</dbReference>
<evidence type="ECO:0000256" key="7">
    <source>
        <dbReference type="ARBA" id="ARBA00022857"/>
    </source>
</evidence>
<evidence type="ECO:0000259" key="12">
    <source>
        <dbReference type="Pfam" id="PF02670"/>
    </source>
</evidence>
<dbReference type="FunFam" id="3.40.50.720:FF:000045">
    <property type="entry name" value="1-deoxy-D-xylulose 5-phosphate reductoisomerase"/>
    <property type="match status" value="1"/>
</dbReference>
<dbReference type="InterPro" id="IPR003821">
    <property type="entry name" value="DXP_reductoisomerase"/>
</dbReference>
<keyword evidence="7" id="KW-0521">NADP</keyword>
<evidence type="ECO:0000256" key="10">
    <source>
        <dbReference type="ARBA" id="ARBA00023229"/>
    </source>
</evidence>
<evidence type="ECO:0000256" key="4">
    <source>
        <dbReference type="ARBA" id="ARBA00006825"/>
    </source>
</evidence>
<dbReference type="EC" id="1.1.1.267" evidence="5"/>
<accession>A0A6J6BPA7</accession>
<feature type="domain" description="1-deoxy-D-xylulose 5-phosphate reductoisomerase N-terminal" evidence="12">
    <location>
        <begin position="4"/>
        <end position="135"/>
    </location>
</feature>
<dbReference type="InterPro" id="IPR013644">
    <property type="entry name" value="DXP_reductoisomerase_C"/>
</dbReference>
<keyword evidence="8" id="KW-0560">Oxidoreductase</keyword>
<sequence length="389" mass="40019">MRTVVILGSTGSIGTQALDVIARNPEDFRVVGLAAGGSDLHLLAQQAVATGAPVIALANASSPALFLDAFTALAPTAPKPQVICGPEAVVEVASLSCDVVLNAITGSIGLRPTLAALAAGSVVALANKESLIVGGPLVKAIAGPDQLVPVDSEHSALAQCLRAGRASEVKRLLLTASGGPFLGKSRAELGSVTPEQALKHPTWSMGPVVTINSATLMNKGLEVIEAHLLFDIDMTRIDVVVHPQSIVHSMVEFVDGSTIAQVSPPDMRLPIAMGIAWPNRVADASPANDWTKPVSWDFRPLDDSAFPAVALAREAGTRGGIAPAVFNAANEVCVEAFLTGRLPFLGIVDTVGKVVGDAPAQTSGSLTLDDVLQAETWARDAARTIVGVA</sequence>
<comment type="pathway">
    <text evidence="3">Isoprenoid biosynthesis; isopentenyl diphosphate biosynthesis via DXP pathway; isopentenyl diphosphate from 1-deoxy-D-xylulose 5-phosphate: step 1/6.</text>
</comment>
<evidence type="ECO:0000256" key="3">
    <source>
        <dbReference type="ARBA" id="ARBA00005094"/>
    </source>
</evidence>
<evidence type="ECO:0000256" key="8">
    <source>
        <dbReference type="ARBA" id="ARBA00023002"/>
    </source>
</evidence>
<keyword evidence="10" id="KW-0414">Isoprene biosynthesis</keyword>
<dbReference type="InterPro" id="IPR036169">
    <property type="entry name" value="DXPR_C_sf"/>
</dbReference>
<dbReference type="SUPFAM" id="SSF55347">
    <property type="entry name" value="Glyceraldehyde-3-phosphate dehydrogenase-like, C-terminal domain"/>
    <property type="match status" value="1"/>
</dbReference>
<evidence type="ECO:0000259" key="13">
    <source>
        <dbReference type="Pfam" id="PF08436"/>
    </source>
</evidence>
<dbReference type="AlphaFoldDB" id="A0A6J6BPA7"/>
<evidence type="ECO:0000256" key="11">
    <source>
        <dbReference type="ARBA" id="ARBA00048543"/>
    </source>
</evidence>
<evidence type="ECO:0000256" key="2">
    <source>
        <dbReference type="ARBA" id="ARBA00001946"/>
    </source>
</evidence>
<dbReference type="NCBIfam" id="TIGR00243">
    <property type="entry name" value="Dxr"/>
    <property type="match status" value="1"/>
</dbReference>
<dbReference type="Pfam" id="PF13288">
    <property type="entry name" value="DXPR_C"/>
    <property type="match status" value="1"/>
</dbReference>
<dbReference type="InterPro" id="IPR036291">
    <property type="entry name" value="NAD(P)-bd_dom_sf"/>
</dbReference>
<dbReference type="InterPro" id="IPR026877">
    <property type="entry name" value="DXPR_C"/>
</dbReference>
<organism evidence="15">
    <name type="scientific">freshwater metagenome</name>
    <dbReference type="NCBI Taxonomy" id="449393"/>
    <lineage>
        <taxon>unclassified sequences</taxon>
        <taxon>metagenomes</taxon>
        <taxon>ecological metagenomes</taxon>
    </lineage>
</organism>
<dbReference type="GO" id="GO:0030604">
    <property type="term" value="F:1-deoxy-D-xylulose-5-phosphate reductoisomerase activity"/>
    <property type="evidence" value="ECO:0007669"/>
    <property type="project" value="UniProtKB-EC"/>
</dbReference>
<dbReference type="SUPFAM" id="SSF69055">
    <property type="entry name" value="1-deoxy-D-xylulose-5-phosphate reductoisomerase, C-terminal domain"/>
    <property type="match status" value="1"/>
</dbReference>
<proteinExistence type="inferred from homology"/>
<dbReference type="HAMAP" id="MF_00183">
    <property type="entry name" value="DXP_reductoisom"/>
    <property type="match status" value="1"/>
</dbReference>
<dbReference type="PIRSF" id="PIRSF006205">
    <property type="entry name" value="Dxp_reductismrs"/>
    <property type="match status" value="1"/>
</dbReference>
<evidence type="ECO:0000256" key="6">
    <source>
        <dbReference type="ARBA" id="ARBA00022723"/>
    </source>
</evidence>
<dbReference type="SUPFAM" id="SSF51735">
    <property type="entry name" value="NAD(P)-binding Rossmann-fold domains"/>
    <property type="match status" value="1"/>
</dbReference>
<comment type="catalytic activity">
    <reaction evidence="11">
        <text>2-C-methyl-D-erythritol 4-phosphate + NADP(+) = 1-deoxy-D-xylulose 5-phosphate + NADPH + H(+)</text>
        <dbReference type="Rhea" id="RHEA:13717"/>
        <dbReference type="ChEBI" id="CHEBI:15378"/>
        <dbReference type="ChEBI" id="CHEBI:57783"/>
        <dbReference type="ChEBI" id="CHEBI:57792"/>
        <dbReference type="ChEBI" id="CHEBI:58262"/>
        <dbReference type="ChEBI" id="CHEBI:58349"/>
        <dbReference type="EC" id="1.1.1.267"/>
    </reaction>
    <physiologicalReaction direction="right-to-left" evidence="11">
        <dbReference type="Rhea" id="RHEA:13719"/>
    </physiologicalReaction>
</comment>
<evidence type="ECO:0000256" key="5">
    <source>
        <dbReference type="ARBA" id="ARBA00012366"/>
    </source>
</evidence>
<gene>
    <name evidence="15" type="ORF">UFOPK1446_00355</name>
</gene>
<keyword evidence="6" id="KW-0479">Metal-binding</keyword>
<reference evidence="15" key="1">
    <citation type="submission" date="2020-05" db="EMBL/GenBank/DDBJ databases">
        <authorList>
            <person name="Chiriac C."/>
            <person name="Salcher M."/>
            <person name="Ghai R."/>
            <person name="Kavagutti S V."/>
        </authorList>
    </citation>
    <scope>NUCLEOTIDE SEQUENCE</scope>
</reference>
<name>A0A6J6BPA7_9ZZZZ</name>
<comment type="cofactor">
    <cofactor evidence="2">
        <name>Mg(2+)</name>
        <dbReference type="ChEBI" id="CHEBI:18420"/>
    </cofactor>
</comment>
<dbReference type="Pfam" id="PF08436">
    <property type="entry name" value="DXP_redisom_C"/>
    <property type="match status" value="1"/>
</dbReference>